<dbReference type="Gene3D" id="3.40.1090.10">
    <property type="entry name" value="Cytosolic phospholipase A2 catalytic domain"/>
    <property type="match status" value="1"/>
</dbReference>
<evidence type="ECO:0000256" key="1">
    <source>
        <dbReference type="ARBA" id="ARBA00023098"/>
    </source>
</evidence>
<dbReference type="PANTHER" id="PTHR12406">
    <property type="entry name" value="CALCIUM-INDEPENDENT PHOSPHOLIPASE A2 IPLA2 -RELATED"/>
    <property type="match status" value="1"/>
</dbReference>
<dbReference type="GO" id="GO:0005737">
    <property type="term" value="C:cytoplasm"/>
    <property type="evidence" value="ECO:0007669"/>
    <property type="project" value="TreeGrafter"/>
</dbReference>
<dbReference type="AlphaFoldDB" id="A0A8C0UA07"/>
<keyword evidence="2" id="KW-0378">Hydrolase</keyword>
<feature type="short sequence motif" description="GXSXG" evidence="2">
    <location>
        <begin position="49"/>
        <end position="53"/>
    </location>
</feature>
<dbReference type="InterPro" id="IPR033562">
    <property type="entry name" value="PLPL"/>
</dbReference>
<feature type="active site" description="Proton acceptor" evidence="2">
    <location>
        <position position="166"/>
    </location>
</feature>
<dbReference type="GO" id="GO:0055088">
    <property type="term" value="P:lipid homeostasis"/>
    <property type="evidence" value="ECO:0007669"/>
    <property type="project" value="TreeGrafter"/>
</dbReference>
<keyword evidence="6" id="KW-1185">Reference proteome</keyword>
<evidence type="ECO:0000259" key="4">
    <source>
        <dbReference type="PROSITE" id="PS51635"/>
    </source>
</evidence>
<dbReference type="Pfam" id="PF01734">
    <property type="entry name" value="Patatin"/>
    <property type="match status" value="1"/>
</dbReference>
<dbReference type="GO" id="GO:0019433">
    <property type="term" value="P:triglyceride catabolic process"/>
    <property type="evidence" value="ECO:0007669"/>
    <property type="project" value="TreeGrafter"/>
</dbReference>
<sequence length="333" mass="37401">MLKISGKEGRPYSILLRGCGFMIPYQAGVLSALQDLSPDIMKSAYRIYGSSSGSVISSLGLCGCDVDEVKEYLLSRLKTSFWGLVPGGGIHKLLKDALQKFLPPNAHELLSGKLHIVLTRLHDWRNVTVSDFASNEELIQAVMCSCYVPVYFGFSPPKYRGVRYVDGELAMWRANFVSRSTITISAFAGEYDICPRDGPAAFLTFQLADCIMQISKMNICRLKNILLVPKRQVMDRFLIEGYQDTVSFLKRLRDFQVNYFEGFTLSLANESIQKGEETLLLKPQMRVLHSRATDHEDDTTENSGISQQKMKKRKPHTPSPPPARASSATEEHF</sequence>
<proteinExistence type="predicted"/>
<dbReference type="GO" id="GO:0005811">
    <property type="term" value="C:lipid droplet"/>
    <property type="evidence" value="ECO:0007669"/>
    <property type="project" value="TreeGrafter"/>
</dbReference>
<dbReference type="InterPro" id="IPR002641">
    <property type="entry name" value="PNPLA_dom"/>
</dbReference>
<evidence type="ECO:0000313" key="5">
    <source>
        <dbReference type="Ensembl" id="ENSCCEP00000005895.1"/>
    </source>
</evidence>
<dbReference type="Ensembl" id="ENSCCET00000009668.1">
    <property type="protein sequence ID" value="ENSCCEP00000005895.1"/>
    <property type="gene ID" value="ENSCCEG00000006419.1"/>
</dbReference>
<feature type="region of interest" description="Disordered" evidence="3">
    <location>
        <begin position="291"/>
        <end position="333"/>
    </location>
</feature>
<organism evidence="5 6">
    <name type="scientific">Cyanistes caeruleus</name>
    <name type="common">Eurasian blue tit</name>
    <name type="synonym">Parus caeruleus</name>
    <dbReference type="NCBI Taxonomy" id="156563"/>
    <lineage>
        <taxon>Eukaryota</taxon>
        <taxon>Metazoa</taxon>
        <taxon>Chordata</taxon>
        <taxon>Craniata</taxon>
        <taxon>Vertebrata</taxon>
        <taxon>Euteleostomi</taxon>
        <taxon>Archelosauria</taxon>
        <taxon>Archosauria</taxon>
        <taxon>Dinosauria</taxon>
        <taxon>Saurischia</taxon>
        <taxon>Theropoda</taxon>
        <taxon>Coelurosauria</taxon>
        <taxon>Aves</taxon>
        <taxon>Neognathae</taxon>
        <taxon>Neoaves</taxon>
        <taxon>Telluraves</taxon>
        <taxon>Australaves</taxon>
        <taxon>Passeriformes</taxon>
        <taxon>Paridae</taxon>
        <taxon>Cyanistes</taxon>
    </lineage>
</organism>
<reference evidence="5" key="2">
    <citation type="submission" date="2025-09" db="UniProtKB">
        <authorList>
            <consortium name="Ensembl"/>
        </authorList>
    </citation>
    <scope>IDENTIFICATION</scope>
</reference>
<dbReference type="PROSITE" id="PS51635">
    <property type="entry name" value="PNPLA"/>
    <property type="match status" value="1"/>
</dbReference>
<dbReference type="InterPro" id="IPR016035">
    <property type="entry name" value="Acyl_Trfase/lysoPLipase"/>
</dbReference>
<dbReference type="GO" id="GO:0004806">
    <property type="term" value="F:triacylglycerol lipase activity"/>
    <property type="evidence" value="ECO:0007669"/>
    <property type="project" value="TreeGrafter"/>
</dbReference>
<accession>A0A8C0UA07</accession>
<feature type="compositionally biased region" description="Low complexity" evidence="3">
    <location>
        <begin position="324"/>
        <end position="333"/>
    </location>
</feature>
<evidence type="ECO:0000313" key="6">
    <source>
        <dbReference type="Proteomes" id="UP000694410"/>
    </source>
</evidence>
<feature type="domain" description="PNPLA" evidence="4">
    <location>
        <begin position="14"/>
        <end position="181"/>
    </location>
</feature>
<evidence type="ECO:0000256" key="2">
    <source>
        <dbReference type="PROSITE-ProRule" id="PRU01161"/>
    </source>
</evidence>
<keyword evidence="1 2" id="KW-0443">Lipid metabolism</keyword>
<keyword evidence="2" id="KW-0442">Lipid degradation</keyword>
<feature type="active site" description="Nucleophile" evidence="2">
    <location>
        <position position="51"/>
    </location>
</feature>
<name>A0A8C0UA07_CYACU</name>
<comment type="caution">
    <text evidence="2">Lacks conserved residue(s) required for the propagation of feature annotation.</text>
</comment>
<protein>
    <submittedName>
        <fullName evidence="5">Patatin-like phospholipase domain-containing protein 1</fullName>
    </submittedName>
</protein>
<reference evidence="5" key="1">
    <citation type="submission" date="2025-08" db="UniProtKB">
        <authorList>
            <consortium name="Ensembl"/>
        </authorList>
    </citation>
    <scope>IDENTIFICATION</scope>
</reference>
<gene>
    <name evidence="5" type="primary">LOC111939878</name>
</gene>
<dbReference type="PANTHER" id="PTHR12406:SF23">
    <property type="entry name" value="OMEGA-HYDROXYCERAMIDE TRANSACYLASE"/>
    <property type="match status" value="1"/>
</dbReference>
<dbReference type="Proteomes" id="UP000694410">
    <property type="component" value="Unplaced"/>
</dbReference>
<dbReference type="GO" id="GO:0016020">
    <property type="term" value="C:membrane"/>
    <property type="evidence" value="ECO:0007669"/>
    <property type="project" value="TreeGrafter"/>
</dbReference>
<dbReference type="SUPFAM" id="SSF52151">
    <property type="entry name" value="FabD/lysophospholipase-like"/>
    <property type="match status" value="1"/>
</dbReference>
<evidence type="ECO:0000256" key="3">
    <source>
        <dbReference type="SAM" id="MobiDB-lite"/>
    </source>
</evidence>